<proteinExistence type="predicted"/>
<evidence type="ECO:0000313" key="3">
    <source>
        <dbReference type="Proteomes" id="UP001190465"/>
    </source>
</evidence>
<dbReference type="InterPro" id="IPR011051">
    <property type="entry name" value="RmlC_Cupin_sf"/>
</dbReference>
<reference evidence="2 3" key="1">
    <citation type="submission" date="2023-08" db="EMBL/GenBank/DDBJ databases">
        <authorList>
            <person name="Folkvardsen B D."/>
            <person name="Norman A."/>
        </authorList>
    </citation>
    <scope>NUCLEOTIDE SEQUENCE [LARGE SCALE GENOMIC DNA]</scope>
    <source>
        <strain evidence="2 3">Mu0053</strain>
    </source>
</reference>
<dbReference type="Proteomes" id="UP001190465">
    <property type="component" value="Chromosome"/>
</dbReference>
<dbReference type="Gene3D" id="2.60.120.10">
    <property type="entry name" value="Jelly Rolls"/>
    <property type="match status" value="2"/>
</dbReference>
<dbReference type="EMBL" id="OY726397">
    <property type="protein sequence ID" value="CAJ1510066.1"/>
    <property type="molecule type" value="Genomic_DNA"/>
</dbReference>
<dbReference type="SUPFAM" id="SSF51182">
    <property type="entry name" value="RmlC-like cupins"/>
    <property type="match status" value="2"/>
</dbReference>
<dbReference type="InterPro" id="IPR013096">
    <property type="entry name" value="Cupin_2"/>
</dbReference>
<dbReference type="Pfam" id="PF07883">
    <property type="entry name" value="Cupin_2"/>
    <property type="match status" value="1"/>
</dbReference>
<evidence type="ECO:0000259" key="1">
    <source>
        <dbReference type="Pfam" id="PF07883"/>
    </source>
</evidence>
<keyword evidence="3" id="KW-1185">Reference proteome</keyword>
<dbReference type="InterPro" id="IPR014710">
    <property type="entry name" value="RmlC-like_jellyroll"/>
</dbReference>
<dbReference type="RefSeq" id="WP_308479719.1">
    <property type="nucleotide sequence ID" value="NZ_OY726397.1"/>
</dbReference>
<feature type="domain" description="Cupin type-2" evidence="1">
    <location>
        <begin position="176"/>
        <end position="234"/>
    </location>
</feature>
<evidence type="ECO:0000313" key="2">
    <source>
        <dbReference type="EMBL" id="CAJ1510066.1"/>
    </source>
</evidence>
<gene>
    <name evidence="2" type="ORF">MU0053_004425</name>
</gene>
<protein>
    <submittedName>
        <fullName evidence="2">Cupin domain-containing protein</fullName>
    </submittedName>
</protein>
<accession>A0ABM9M4M7</accession>
<organism evidence="2 3">
    <name type="scientific">[Mycobacterium] burgundiense</name>
    <dbReference type="NCBI Taxonomy" id="3064286"/>
    <lineage>
        <taxon>Bacteria</taxon>
        <taxon>Bacillati</taxon>
        <taxon>Actinomycetota</taxon>
        <taxon>Actinomycetes</taxon>
        <taxon>Mycobacteriales</taxon>
        <taxon>Mycobacteriaceae</taxon>
        <taxon>Mycolicibacterium</taxon>
    </lineage>
</organism>
<sequence length="251" mass="26910">MNTNIIDGVEPDVSAPDRRAWWLTSSDRGGLRGGLIACVEIDAGYADDVVGYADVEQAILVLSGEMTLEGDAAHTVGARDIVFVPRASGYRLTVPQHVRFLQIFAGVSSPDELEQAQRRTDGSTISVTAIDDVAGMDANDDAMGIYNVVSKPLVMAGIVESQNLLVGHTQFRANGGLHKLHKIEVDEFVYLLSGTATALSEDGEREVSEGTLLHIPAGTWSGLRVSGETPAETIFGYVEAATFDKLGYTRR</sequence>
<name>A0ABM9M4M7_9MYCO</name>